<dbReference type="CDD" id="cd14348">
    <property type="entry name" value="UBA_p47"/>
    <property type="match status" value="1"/>
</dbReference>
<dbReference type="PROSITE" id="PS51399">
    <property type="entry name" value="SEP"/>
    <property type="match status" value="1"/>
</dbReference>
<dbReference type="GO" id="GO:0031468">
    <property type="term" value="P:nuclear membrane reassembly"/>
    <property type="evidence" value="ECO:0007669"/>
    <property type="project" value="TreeGrafter"/>
</dbReference>
<dbReference type="AlphaFoldDB" id="A0AAN8A185"/>
<reference evidence="4" key="1">
    <citation type="submission" date="2023-08" db="EMBL/GenBank/DDBJ databases">
        <title>Black Yeasts Isolated from many extreme environments.</title>
        <authorList>
            <person name="Coleine C."/>
            <person name="Stajich J.E."/>
            <person name="Selbmann L."/>
        </authorList>
    </citation>
    <scope>NUCLEOTIDE SEQUENCE</scope>
    <source>
        <strain evidence="4">CCFEE 5810</strain>
    </source>
</reference>
<dbReference type="InterPro" id="IPR012989">
    <property type="entry name" value="SEP_domain"/>
</dbReference>
<evidence type="ECO:0000256" key="1">
    <source>
        <dbReference type="SAM" id="MobiDB-lite"/>
    </source>
</evidence>
<dbReference type="EMBL" id="JAVRQU010000015">
    <property type="protein sequence ID" value="KAK5694596.1"/>
    <property type="molecule type" value="Genomic_DNA"/>
</dbReference>
<dbReference type="SMART" id="SM00553">
    <property type="entry name" value="SEP"/>
    <property type="match status" value="1"/>
</dbReference>
<dbReference type="PANTHER" id="PTHR23333">
    <property type="entry name" value="UBX DOMAIN CONTAINING PROTEIN"/>
    <property type="match status" value="1"/>
</dbReference>
<sequence length="418" mass="43960">MDDDQANKVAQLSEITGVNPSIGQSTLESTNWNLEAAAELIFASADADMDDPAEEPPSTSTPNPTAPTPQQQPPAESSSSANPSSRRPPGQRPKAMTLGDLQRAQNDEDDEDDEDKPRDLFAGGEKSGLAVQDPSKQPGPMDHFKNIMNQAKQNRSRPGGDDETAAAPAGSANFRGPAQTLGGDDAPSRPIGQPTAPTTASGRQAPAALPRVTRTLHLWADGVSIDDGPLFRFDDPANADMMAQINEGRAPLSLLSVAAGQEVDLSLVPHKEENYVKPKTVWKPFGGSGNRLGSPTPGPAPPSQPAPAAAAPAPQQASSAQAQRSSAGGTAEMDVDPAAPTIQLQIRLGDGTQLRSRFNTTHTIGDVYEFVNRASAASTQRGWVLMTTFPSKELSDKGQVLGEVEGFKRGGVVVQKWT</sequence>
<evidence type="ECO:0000313" key="4">
    <source>
        <dbReference type="EMBL" id="KAK5694596.1"/>
    </source>
</evidence>
<dbReference type="GO" id="GO:0043130">
    <property type="term" value="F:ubiquitin binding"/>
    <property type="evidence" value="ECO:0007669"/>
    <property type="project" value="TreeGrafter"/>
</dbReference>
<dbReference type="GO" id="GO:0007030">
    <property type="term" value="P:Golgi organization"/>
    <property type="evidence" value="ECO:0007669"/>
    <property type="project" value="TreeGrafter"/>
</dbReference>
<organism evidence="4 5">
    <name type="scientific">Elasticomyces elasticus</name>
    <dbReference type="NCBI Taxonomy" id="574655"/>
    <lineage>
        <taxon>Eukaryota</taxon>
        <taxon>Fungi</taxon>
        <taxon>Dikarya</taxon>
        <taxon>Ascomycota</taxon>
        <taxon>Pezizomycotina</taxon>
        <taxon>Dothideomycetes</taxon>
        <taxon>Dothideomycetidae</taxon>
        <taxon>Mycosphaerellales</taxon>
        <taxon>Teratosphaeriaceae</taxon>
        <taxon>Elasticomyces</taxon>
    </lineage>
</organism>
<dbReference type="Gene3D" id="1.10.8.10">
    <property type="entry name" value="DNA helicase RuvA subunit, C-terminal domain"/>
    <property type="match status" value="1"/>
</dbReference>
<dbReference type="GO" id="GO:0043161">
    <property type="term" value="P:proteasome-mediated ubiquitin-dependent protein catabolic process"/>
    <property type="evidence" value="ECO:0007669"/>
    <property type="project" value="TreeGrafter"/>
</dbReference>
<dbReference type="PANTHER" id="PTHR23333:SF20">
    <property type="entry name" value="NSFL1 COFACTOR P47"/>
    <property type="match status" value="1"/>
</dbReference>
<dbReference type="GO" id="GO:0000045">
    <property type="term" value="P:autophagosome assembly"/>
    <property type="evidence" value="ECO:0007669"/>
    <property type="project" value="TreeGrafter"/>
</dbReference>
<dbReference type="Pfam" id="PF08059">
    <property type="entry name" value="SEP"/>
    <property type="match status" value="1"/>
</dbReference>
<feature type="domain" description="SEP" evidence="3">
    <location>
        <begin position="211"/>
        <end position="276"/>
    </location>
</feature>
<dbReference type="InterPro" id="IPR001012">
    <property type="entry name" value="UBX_dom"/>
</dbReference>
<accession>A0AAN8A185</accession>
<evidence type="ECO:0000259" key="3">
    <source>
        <dbReference type="PROSITE" id="PS51399"/>
    </source>
</evidence>
<dbReference type="CDD" id="cd01770">
    <property type="entry name" value="UBX_UBXN2"/>
    <property type="match status" value="1"/>
</dbReference>
<dbReference type="FunFam" id="3.30.420.210:FF:000002">
    <property type="entry name" value="UBX domain-containing protein 1"/>
    <property type="match status" value="1"/>
</dbReference>
<feature type="domain" description="UBX" evidence="2">
    <location>
        <begin position="337"/>
        <end position="414"/>
    </location>
</feature>
<dbReference type="InterPro" id="IPR029071">
    <property type="entry name" value="Ubiquitin-like_domsf"/>
</dbReference>
<dbReference type="Pfam" id="PF22566">
    <property type="entry name" value="UBA_8"/>
    <property type="match status" value="1"/>
</dbReference>
<dbReference type="SMART" id="SM00166">
    <property type="entry name" value="UBX"/>
    <property type="match status" value="1"/>
</dbReference>
<feature type="compositionally biased region" description="Low complexity" evidence="1">
    <location>
        <begin position="73"/>
        <end position="88"/>
    </location>
</feature>
<dbReference type="SUPFAM" id="SSF102848">
    <property type="entry name" value="NSFL1 (p97 ATPase) cofactor p47, SEP domain"/>
    <property type="match status" value="1"/>
</dbReference>
<dbReference type="Gene3D" id="3.10.20.90">
    <property type="entry name" value="Phosphatidylinositol 3-kinase Catalytic Subunit, Chain A, domain 1"/>
    <property type="match status" value="1"/>
</dbReference>
<feature type="compositionally biased region" description="Low complexity" evidence="1">
    <location>
        <begin position="306"/>
        <end position="331"/>
    </location>
</feature>
<dbReference type="InterPro" id="IPR054109">
    <property type="entry name" value="UBA_8"/>
</dbReference>
<evidence type="ECO:0000259" key="2">
    <source>
        <dbReference type="PROSITE" id="PS50033"/>
    </source>
</evidence>
<dbReference type="InterPro" id="IPR009060">
    <property type="entry name" value="UBA-like_sf"/>
</dbReference>
<protein>
    <submittedName>
        <fullName evidence="4">Protein phosphatase regulator</fullName>
    </submittedName>
</protein>
<dbReference type="SUPFAM" id="SSF54236">
    <property type="entry name" value="Ubiquitin-like"/>
    <property type="match status" value="1"/>
</dbReference>
<name>A0AAN8A185_9PEZI</name>
<dbReference type="Gene3D" id="3.30.420.210">
    <property type="entry name" value="SEP domain"/>
    <property type="match status" value="1"/>
</dbReference>
<dbReference type="InterPro" id="IPR036241">
    <property type="entry name" value="NSFL1C_SEP_dom_sf"/>
</dbReference>
<evidence type="ECO:0000313" key="5">
    <source>
        <dbReference type="Proteomes" id="UP001310594"/>
    </source>
</evidence>
<feature type="region of interest" description="Disordered" evidence="1">
    <location>
        <begin position="279"/>
        <end position="334"/>
    </location>
</feature>
<dbReference type="SUPFAM" id="SSF46934">
    <property type="entry name" value="UBA-like"/>
    <property type="match status" value="1"/>
</dbReference>
<proteinExistence type="predicted"/>
<dbReference type="GO" id="GO:0061025">
    <property type="term" value="P:membrane fusion"/>
    <property type="evidence" value="ECO:0007669"/>
    <property type="project" value="TreeGrafter"/>
</dbReference>
<gene>
    <name evidence="4" type="primary">SHP1</name>
    <name evidence="4" type="ORF">LTR97_009186</name>
</gene>
<dbReference type="GO" id="GO:0005634">
    <property type="term" value="C:nucleus"/>
    <property type="evidence" value="ECO:0007669"/>
    <property type="project" value="TreeGrafter"/>
</dbReference>
<feature type="compositionally biased region" description="Pro residues" evidence="1">
    <location>
        <begin position="296"/>
        <end position="305"/>
    </location>
</feature>
<feature type="region of interest" description="Disordered" evidence="1">
    <location>
        <begin position="42"/>
        <end position="207"/>
    </location>
</feature>
<comment type="caution">
    <text evidence="4">The sequence shown here is derived from an EMBL/GenBank/DDBJ whole genome shotgun (WGS) entry which is preliminary data.</text>
</comment>
<dbReference type="Pfam" id="PF00789">
    <property type="entry name" value="UBX"/>
    <property type="match status" value="1"/>
</dbReference>
<dbReference type="GO" id="GO:0005829">
    <property type="term" value="C:cytosol"/>
    <property type="evidence" value="ECO:0007669"/>
    <property type="project" value="TreeGrafter"/>
</dbReference>
<dbReference type="Proteomes" id="UP001310594">
    <property type="component" value="Unassembled WGS sequence"/>
</dbReference>
<dbReference type="PROSITE" id="PS50033">
    <property type="entry name" value="UBX"/>
    <property type="match status" value="1"/>
</dbReference>